<evidence type="ECO:0000256" key="3">
    <source>
        <dbReference type="ARBA" id="ARBA00022692"/>
    </source>
</evidence>
<dbReference type="Pfam" id="PF04011">
    <property type="entry name" value="LemA"/>
    <property type="match status" value="1"/>
</dbReference>
<comment type="similarity">
    <text evidence="2">Belongs to the LemA family.</text>
</comment>
<keyword evidence="5 6" id="KW-0472">Membrane</keyword>
<name>A0A1G2CN29_9BACT</name>
<comment type="caution">
    <text evidence="7">The sequence shown here is derived from an EMBL/GenBank/DDBJ whole genome shotgun (WGS) entry which is preliminary data.</text>
</comment>
<organism evidence="7 8">
    <name type="scientific">Candidatus Liptonbacteria bacterium RIFOXYB1_FULL_36_10</name>
    <dbReference type="NCBI Taxonomy" id="1798654"/>
    <lineage>
        <taxon>Bacteria</taxon>
        <taxon>Candidatus Liptoniibacteriota</taxon>
    </lineage>
</organism>
<dbReference type="AlphaFoldDB" id="A0A1G2CN29"/>
<feature type="transmembrane region" description="Helical" evidence="6">
    <location>
        <begin position="6"/>
        <end position="25"/>
    </location>
</feature>
<dbReference type="PANTHER" id="PTHR34478:SF2">
    <property type="entry name" value="MEMBRANE PROTEIN"/>
    <property type="match status" value="1"/>
</dbReference>
<dbReference type="PANTHER" id="PTHR34478">
    <property type="entry name" value="PROTEIN LEMA"/>
    <property type="match status" value="1"/>
</dbReference>
<keyword evidence="3 6" id="KW-0812">Transmembrane</keyword>
<proteinExistence type="inferred from homology"/>
<dbReference type="InterPro" id="IPR007156">
    <property type="entry name" value="MamQ_LemA"/>
</dbReference>
<reference evidence="7 8" key="1">
    <citation type="journal article" date="2016" name="Nat. Commun.">
        <title>Thousands of microbial genomes shed light on interconnected biogeochemical processes in an aquifer system.</title>
        <authorList>
            <person name="Anantharaman K."/>
            <person name="Brown C.T."/>
            <person name="Hug L.A."/>
            <person name="Sharon I."/>
            <person name="Castelle C.J."/>
            <person name="Probst A.J."/>
            <person name="Thomas B.C."/>
            <person name="Singh A."/>
            <person name="Wilkins M.J."/>
            <person name="Karaoz U."/>
            <person name="Brodie E.L."/>
            <person name="Williams K.H."/>
            <person name="Hubbard S.S."/>
            <person name="Banfield J.F."/>
        </authorList>
    </citation>
    <scope>NUCLEOTIDE SEQUENCE [LARGE SCALE GENOMIC DNA]</scope>
</reference>
<comment type="subcellular location">
    <subcellularLocation>
        <location evidence="1">Membrane</location>
        <topology evidence="1">Single-pass membrane protein</topology>
    </subcellularLocation>
</comment>
<evidence type="ECO:0000256" key="6">
    <source>
        <dbReference type="SAM" id="Phobius"/>
    </source>
</evidence>
<dbReference type="EMBL" id="MHLE01000020">
    <property type="protein sequence ID" value="OGZ02759.1"/>
    <property type="molecule type" value="Genomic_DNA"/>
</dbReference>
<dbReference type="SUPFAM" id="SSF140478">
    <property type="entry name" value="LemA-like"/>
    <property type="match status" value="1"/>
</dbReference>
<dbReference type="GO" id="GO:0016020">
    <property type="term" value="C:membrane"/>
    <property type="evidence" value="ECO:0007669"/>
    <property type="project" value="UniProtKB-SubCell"/>
</dbReference>
<dbReference type="InterPro" id="IPR023353">
    <property type="entry name" value="LemA-like_dom_sf"/>
</dbReference>
<evidence type="ECO:0008006" key="9">
    <source>
        <dbReference type="Google" id="ProtNLM"/>
    </source>
</evidence>
<protein>
    <recommendedName>
        <fullName evidence="9">LemA family protein</fullName>
    </recommendedName>
</protein>
<evidence type="ECO:0000313" key="7">
    <source>
        <dbReference type="EMBL" id="OGZ02759.1"/>
    </source>
</evidence>
<sequence length="186" mass="21332">MNTFIMFYLLIFLGLVVLWLIFSYNRLVVLRMRAKEALSDIDVQLKRRFDLIPNLIETVKGYLAHEREVLEKLTEARSRVASSSGNAMERSGAENALSNTLKTLFAVAENYPDLKANANFLDLQRELADTENKIQASRRFFNTTVMELNAKIETFPTNIFAGTLGFKKMDFFIADSSEKENIKVKF</sequence>
<evidence type="ECO:0000313" key="8">
    <source>
        <dbReference type="Proteomes" id="UP000178599"/>
    </source>
</evidence>
<evidence type="ECO:0000256" key="1">
    <source>
        <dbReference type="ARBA" id="ARBA00004167"/>
    </source>
</evidence>
<evidence type="ECO:0000256" key="2">
    <source>
        <dbReference type="ARBA" id="ARBA00008854"/>
    </source>
</evidence>
<keyword evidence="4 6" id="KW-1133">Transmembrane helix</keyword>
<dbReference type="Proteomes" id="UP000178599">
    <property type="component" value="Unassembled WGS sequence"/>
</dbReference>
<dbReference type="Gene3D" id="1.20.1440.20">
    <property type="entry name" value="LemA-like domain"/>
    <property type="match status" value="1"/>
</dbReference>
<evidence type="ECO:0000256" key="4">
    <source>
        <dbReference type="ARBA" id="ARBA00022989"/>
    </source>
</evidence>
<evidence type="ECO:0000256" key="5">
    <source>
        <dbReference type="ARBA" id="ARBA00023136"/>
    </source>
</evidence>
<accession>A0A1G2CN29</accession>
<gene>
    <name evidence="7" type="ORF">A2390_02235</name>
</gene>